<organism evidence="1 2">
    <name type="scientific">Eggerthella hominis</name>
    <dbReference type="NCBI Taxonomy" id="2763043"/>
    <lineage>
        <taxon>Bacteria</taxon>
        <taxon>Bacillati</taxon>
        <taxon>Actinomycetota</taxon>
        <taxon>Coriobacteriia</taxon>
        <taxon>Eggerthellales</taxon>
        <taxon>Eggerthellaceae</taxon>
        <taxon>Eggerthella</taxon>
    </lineage>
</organism>
<keyword evidence="2" id="KW-1185">Reference proteome</keyword>
<dbReference type="RefSeq" id="WP_186939438.1">
    <property type="nucleotide sequence ID" value="NZ_JACOOA010000007.1"/>
</dbReference>
<name>A0ABR7BUR2_9ACTN</name>
<proteinExistence type="predicted"/>
<gene>
    <name evidence="1" type="ORF">H8S61_14270</name>
</gene>
<sequence length="328" mass="37748">MSERIVITNHWQIDELSKANLSDLRIGIMEQGLMDEIVVTDKIPSREQFEAIYEIGNISGESKQIRWLYDSARENIDSIMEAYDLQEDGCVKMPPNPIDCYRYFVRADALFHSIVASAKCFIDKAELLLKTRFGESSESFARWKSMTAKSYDSSLVYALLYDLRNHIEHDFWTISLVNHDVAARQAGLVINIDNGLFGIKKLKKPLRTRLCKWSEKRAENGDTAWLSLGKCVSTYREMITVLYTIWLSEYIDETTQCMERHKEVLADLPGNLLIWGGKEACAYSATGQLRAYHITETDFLDSLNKERDLLESYMMSLLKTRQSSDMAK</sequence>
<accession>A0ABR7BUR2</accession>
<comment type="caution">
    <text evidence="1">The sequence shown here is derived from an EMBL/GenBank/DDBJ whole genome shotgun (WGS) entry which is preliminary data.</text>
</comment>
<evidence type="ECO:0000313" key="1">
    <source>
        <dbReference type="EMBL" id="MBC5585351.1"/>
    </source>
</evidence>
<reference evidence="1 2" key="1">
    <citation type="submission" date="2020-08" db="EMBL/GenBank/DDBJ databases">
        <title>Genome public.</title>
        <authorList>
            <person name="Liu C."/>
            <person name="Sun Q."/>
        </authorList>
    </citation>
    <scope>NUCLEOTIDE SEQUENCE [LARGE SCALE GENOMIC DNA]</scope>
    <source>
        <strain evidence="1 2">NSJ-70</strain>
    </source>
</reference>
<dbReference type="Proteomes" id="UP000622448">
    <property type="component" value="Unassembled WGS sequence"/>
</dbReference>
<dbReference type="EMBL" id="JACOOA010000007">
    <property type="protein sequence ID" value="MBC5585351.1"/>
    <property type="molecule type" value="Genomic_DNA"/>
</dbReference>
<evidence type="ECO:0000313" key="2">
    <source>
        <dbReference type="Proteomes" id="UP000622448"/>
    </source>
</evidence>
<protein>
    <submittedName>
        <fullName evidence="1">Uncharacterized protein</fullName>
    </submittedName>
</protein>